<proteinExistence type="predicted"/>
<organism evidence="2 3">
    <name type="scientific">Candidatus Andeanibacterium colombiense</name>
    <dbReference type="NCBI Taxonomy" id="3121345"/>
    <lineage>
        <taxon>Bacteria</taxon>
        <taxon>Pseudomonadati</taxon>
        <taxon>Pseudomonadota</taxon>
        <taxon>Alphaproteobacteria</taxon>
        <taxon>Sphingomonadales</taxon>
        <taxon>Sphingomonadaceae</taxon>
        <taxon>Candidatus Andeanibacterium</taxon>
    </lineage>
</organism>
<sequence length="317" mass="34179">MADPSAFLGCVPHAPFMMLQDRELNRPFWDAYAQQAEALRAFDPELVFVFGADHYSGQHMRLMPSFAIAQAAEAINDDGGFPGKLDVPSELSLACATYVVEAGIDVATSFAMEVDHGFSAVTGHFLGAVDAKPVIPVFVNALAAPRPTFKRCRLLGEAIGEFAATLGKRVAFLGSGGLSHETGDIFPQYLESPDARTKEYILHGGSKGELTRQTWLEEMHQGLQFVNGMLLDRVPGVGEIREEWDDEFLRLFAAGDMSVFDDWSDAEVLRTGGNGAGEIRQWIAAASAAQRAGAGPITVDYYSHGLPMGVASVVVHA</sequence>
<dbReference type="Proteomes" id="UP001218362">
    <property type="component" value="Chromosome"/>
</dbReference>
<reference evidence="2" key="1">
    <citation type="submission" date="2023-03" db="EMBL/GenBank/DDBJ databases">
        <title>Andean soil-derived lignocellulolytic bacterial consortium as a source of novel taxa and putative plastic-active enzymes.</title>
        <authorList>
            <person name="Diaz-Garcia L."/>
            <person name="Chuvochina M."/>
            <person name="Feuerriegel G."/>
            <person name="Bunk B."/>
            <person name="Sproer C."/>
            <person name="Streit W.R."/>
            <person name="Rodriguez L.M."/>
            <person name="Overmann J."/>
            <person name="Jimenez D.J."/>
        </authorList>
    </citation>
    <scope>NUCLEOTIDE SEQUENCE</scope>
    <source>
        <strain evidence="2">MAG 26</strain>
    </source>
</reference>
<evidence type="ECO:0000259" key="1">
    <source>
        <dbReference type="Pfam" id="PF02900"/>
    </source>
</evidence>
<evidence type="ECO:0000313" key="3">
    <source>
        <dbReference type="Proteomes" id="UP001218362"/>
    </source>
</evidence>
<dbReference type="Gene3D" id="3.40.830.10">
    <property type="entry name" value="LigB-like"/>
    <property type="match status" value="1"/>
</dbReference>
<evidence type="ECO:0000313" key="2">
    <source>
        <dbReference type="EMBL" id="WEK46341.1"/>
    </source>
</evidence>
<dbReference type="Pfam" id="PF02900">
    <property type="entry name" value="LigB"/>
    <property type="match status" value="1"/>
</dbReference>
<dbReference type="KEGG" id="acob:P0Y56_15205"/>
<dbReference type="InterPro" id="IPR004183">
    <property type="entry name" value="Xdiol_dOase_suB"/>
</dbReference>
<feature type="domain" description="Extradiol ring-cleavage dioxygenase class III enzyme subunit B" evidence="1">
    <location>
        <begin position="10"/>
        <end position="305"/>
    </location>
</feature>
<dbReference type="AlphaFoldDB" id="A0AAJ5X867"/>
<dbReference type="EMBL" id="CP119316">
    <property type="protein sequence ID" value="WEK46341.1"/>
    <property type="molecule type" value="Genomic_DNA"/>
</dbReference>
<dbReference type="GO" id="GO:0008198">
    <property type="term" value="F:ferrous iron binding"/>
    <property type="evidence" value="ECO:0007669"/>
    <property type="project" value="InterPro"/>
</dbReference>
<protein>
    <recommendedName>
        <fullName evidence="1">Extradiol ring-cleavage dioxygenase class III enzyme subunit B domain-containing protein</fullName>
    </recommendedName>
</protein>
<dbReference type="GO" id="GO:0016702">
    <property type="term" value="F:oxidoreductase activity, acting on single donors with incorporation of molecular oxygen, incorporation of two atoms of oxygen"/>
    <property type="evidence" value="ECO:0007669"/>
    <property type="project" value="UniProtKB-ARBA"/>
</dbReference>
<gene>
    <name evidence="2" type="ORF">P0Y56_15205</name>
</gene>
<dbReference type="SUPFAM" id="SSF53213">
    <property type="entry name" value="LigB-like"/>
    <property type="match status" value="1"/>
</dbReference>
<accession>A0AAJ5X867</accession>
<name>A0AAJ5X867_9SPHN</name>